<gene>
    <name evidence="6" type="primary">RvY_16669-1</name>
    <name evidence="6" type="synonym">RvY_16669.1</name>
    <name evidence="6" type="ORF">RvY_16669</name>
</gene>
<dbReference type="GO" id="GO:0006308">
    <property type="term" value="P:DNA catabolic process"/>
    <property type="evidence" value="ECO:0007669"/>
    <property type="project" value="InterPro"/>
</dbReference>
<dbReference type="InterPro" id="IPR036691">
    <property type="entry name" value="Endo/exonu/phosph_ase_sf"/>
</dbReference>
<evidence type="ECO:0000256" key="2">
    <source>
        <dbReference type="ARBA" id="ARBA00022722"/>
    </source>
</evidence>
<organism evidence="6 7">
    <name type="scientific">Ramazzottius varieornatus</name>
    <name type="common">Water bear</name>
    <name type="synonym">Tardigrade</name>
    <dbReference type="NCBI Taxonomy" id="947166"/>
    <lineage>
        <taxon>Eukaryota</taxon>
        <taxon>Metazoa</taxon>
        <taxon>Ecdysozoa</taxon>
        <taxon>Tardigrada</taxon>
        <taxon>Eutardigrada</taxon>
        <taxon>Parachela</taxon>
        <taxon>Hypsibioidea</taxon>
        <taxon>Ramazzottiidae</taxon>
        <taxon>Ramazzottius</taxon>
    </lineage>
</organism>
<evidence type="ECO:0000259" key="5">
    <source>
        <dbReference type="Pfam" id="PF03372"/>
    </source>
</evidence>
<dbReference type="GO" id="GO:0005634">
    <property type="term" value="C:nucleus"/>
    <property type="evidence" value="ECO:0007669"/>
    <property type="project" value="TreeGrafter"/>
</dbReference>
<sequence>MARYVGGFVVVLLLLIAASQPATAEKSAEQSFQPASWALSSFWSWITGKTPPKPVEPKNIPTIDVELIAPAAPKTKDSIADENLVICTWNIFRFGPSKFSTPDALHTAGHNVSRMDVMIDQIRVCDLVAIQEYMDVSQQAIELLRGNLTERTGKPWAKVLSPRVGKPNAEQYVYLYRGDRVVPSMQKLFPDDPVSKLFSREPFFTKFTVINQPNRKLTEFVVGTIHTAPNDAVREISNLVQVFDWAVQQYSTQDVMVLGDYNAGCTYVKAKDWPNIPLRTQSRFTWIVTDDMDTTSMTTHCAYDRAVYLGEHFRDNYVADSVEAPHFAAKFGLTPQQAKLVSDHRLVKMDFC</sequence>
<keyword evidence="7" id="KW-1185">Reference proteome</keyword>
<dbReference type="PANTHER" id="PTHR11371">
    <property type="entry name" value="DEOXYRIBONUCLEASE"/>
    <property type="match status" value="1"/>
</dbReference>
<dbReference type="SUPFAM" id="SSF56219">
    <property type="entry name" value="DNase I-like"/>
    <property type="match status" value="1"/>
</dbReference>
<keyword evidence="3" id="KW-0378">Hydrolase</keyword>
<dbReference type="STRING" id="947166.A0A1D1W6P5"/>
<reference evidence="6 7" key="1">
    <citation type="journal article" date="2016" name="Nat. Commun.">
        <title>Extremotolerant tardigrade genome and improved radiotolerance of human cultured cells by tardigrade-unique protein.</title>
        <authorList>
            <person name="Hashimoto T."/>
            <person name="Horikawa D.D."/>
            <person name="Saito Y."/>
            <person name="Kuwahara H."/>
            <person name="Kozuka-Hata H."/>
            <person name="Shin-I T."/>
            <person name="Minakuchi Y."/>
            <person name="Ohishi K."/>
            <person name="Motoyama A."/>
            <person name="Aizu T."/>
            <person name="Enomoto A."/>
            <person name="Kondo K."/>
            <person name="Tanaka S."/>
            <person name="Hara Y."/>
            <person name="Koshikawa S."/>
            <person name="Sagara H."/>
            <person name="Miura T."/>
            <person name="Yokobori S."/>
            <person name="Miyagawa K."/>
            <person name="Suzuki Y."/>
            <person name="Kubo T."/>
            <person name="Oyama M."/>
            <person name="Kohara Y."/>
            <person name="Fujiyama A."/>
            <person name="Arakawa K."/>
            <person name="Katayama T."/>
            <person name="Toyoda A."/>
            <person name="Kunieda T."/>
        </authorList>
    </citation>
    <scope>NUCLEOTIDE SEQUENCE [LARGE SCALE GENOMIC DNA]</scope>
    <source>
        <strain evidence="6 7">YOKOZUNA-1</strain>
    </source>
</reference>
<comment type="caution">
    <text evidence="6">The sequence shown here is derived from an EMBL/GenBank/DDBJ whole genome shotgun (WGS) entry which is preliminary data.</text>
</comment>
<proteinExistence type="inferred from homology"/>
<dbReference type="PANTHER" id="PTHR11371:SF31">
    <property type="entry name" value="EXTRACELLULAR NUCLEASE"/>
    <property type="match status" value="1"/>
</dbReference>
<dbReference type="EMBL" id="BDGG01000014">
    <property type="protein sequence ID" value="GAV06729.1"/>
    <property type="molecule type" value="Genomic_DNA"/>
</dbReference>
<comment type="similarity">
    <text evidence="1">Belongs to the DNase I family.</text>
</comment>
<feature type="signal peptide" evidence="4">
    <location>
        <begin position="1"/>
        <end position="24"/>
    </location>
</feature>
<protein>
    <recommendedName>
        <fullName evidence="5">Endonuclease/exonuclease/phosphatase domain-containing protein</fullName>
    </recommendedName>
</protein>
<dbReference type="GO" id="GO:0004530">
    <property type="term" value="F:deoxyribonuclease I activity"/>
    <property type="evidence" value="ECO:0007669"/>
    <property type="project" value="TreeGrafter"/>
</dbReference>
<dbReference type="SMART" id="SM00476">
    <property type="entry name" value="DNaseIc"/>
    <property type="match status" value="1"/>
</dbReference>
<evidence type="ECO:0000256" key="1">
    <source>
        <dbReference type="ARBA" id="ARBA00007359"/>
    </source>
</evidence>
<feature type="domain" description="Endonuclease/exonuclease/phosphatase" evidence="5">
    <location>
        <begin position="87"/>
        <end position="308"/>
    </location>
</feature>
<dbReference type="OrthoDB" id="10061407at2759"/>
<dbReference type="InterPro" id="IPR016202">
    <property type="entry name" value="DNase_I"/>
</dbReference>
<dbReference type="InterPro" id="IPR005135">
    <property type="entry name" value="Endo/exonuclease/phosphatase"/>
</dbReference>
<dbReference type="GO" id="GO:0003677">
    <property type="term" value="F:DNA binding"/>
    <property type="evidence" value="ECO:0007669"/>
    <property type="project" value="TreeGrafter"/>
</dbReference>
<name>A0A1D1W6P5_RAMVA</name>
<evidence type="ECO:0000313" key="7">
    <source>
        <dbReference type="Proteomes" id="UP000186922"/>
    </source>
</evidence>
<dbReference type="AlphaFoldDB" id="A0A1D1W6P5"/>
<evidence type="ECO:0000256" key="4">
    <source>
        <dbReference type="SAM" id="SignalP"/>
    </source>
</evidence>
<keyword evidence="2" id="KW-0540">Nuclease</keyword>
<feature type="chain" id="PRO_5008899280" description="Endonuclease/exonuclease/phosphatase domain-containing protein" evidence="4">
    <location>
        <begin position="25"/>
        <end position="352"/>
    </location>
</feature>
<dbReference type="Pfam" id="PF03372">
    <property type="entry name" value="Exo_endo_phos"/>
    <property type="match status" value="1"/>
</dbReference>
<evidence type="ECO:0000313" key="6">
    <source>
        <dbReference type="EMBL" id="GAV06729.1"/>
    </source>
</evidence>
<dbReference type="PRINTS" id="PR00130">
    <property type="entry name" value="DNASEI"/>
</dbReference>
<keyword evidence="4" id="KW-0732">Signal</keyword>
<accession>A0A1D1W6P5</accession>
<evidence type="ECO:0000256" key="3">
    <source>
        <dbReference type="ARBA" id="ARBA00022801"/>
    </source>
</evidence>
<dbReference type="Proteomes" id="UP000186922">
    <property type="component" value="Unassembled WGS sequence"/>
</dbReference>
<dbReference type="Gene3D" id="3.60.10.10">
    <property type="entry name" value="Endonuclease/exonuclease/phosphatase"/>
    <property type="match status" value="1"/>
</dbReference>